<accession>A0A2A7BIR1</accession>
<name>A0A2A7BIR1_9BACI</name>
<keyword evidence="2" id="KW-1133">Transmembrane helix</keyword>
<reference evidence="5 6" key="1">
    <citation type="submission" date="2017-09" db="EMBL/GenBank/DDBJ databases">
        <title>Large-scale bioinformatics analysis of Bacillus genomes uncovers conserved roles of natural products in bacterial physiology.</title>
        <authorList>
            <consortium name="Agbiome Team Llc"/>
            <person name="Bleich R.M."/>
            <person name="Grubbs K.J."/>
            <person name="Santa Maria K.C."/>
            <person name="Allen S.E."/>
            <person name="Farag S."/>
            <person name="Shank E.A."/>
            <person name="Bowers A."/>
        </authorList>
    </citation>
    <scope>NUCLEOTIDE SEQUENCE [LARGE SCALE GENOMIC DNA]</scope>
    <source>
        <strain evidence="4 5">AFS004017</strain>
        <strain evidence="3 6">AFS098222</strain>
    </source>
</reference>
<protein>
    <submittedName>
        <fullName evidence="3">Anti-sigma factor</fullName>
    </submittedName>
</protein>
<evidence type="ECO:0000313" key="6">
    <source>
        <dbReference type="Proteomes" id="UP000220111"/>
    </source>
</evidence>
<sequence>MMNSKNNPDWYSKIKKGPMGHRKDEEEFIYKIKQSIYQNSEVDSITYKKPSRKKPLPVVVVLVCTMLFFIVQQPGLDDNKSPVQSSTQIKLKTKDESAQEPSLKQFMNDLSRSTNSRNENDLYKALNDEVLFKGNSYKKDELNFDEDLFHELQVALTMGGEFANDTKKVYKVPSGMTESNQSKREHFIYVTVTGNKTKILAEPKRESQVLYEVSNEMVKAWIPEKVQNDGYIKISTFNGNTGYVQKEYVLTDIKYSFVFEKDHEGIWKMMGINSIW</sequence>
<dbReference type="Proteomes" id="UP000220111">
    <property type="component" value="Unassembled WGS sequence"/>
</dbReference>
<evidence type="ECO:0000313" key="3">
    <source>
        <dbReference type="EMBL" id="PDY33083.1"/>
    </source>
</evidence>
<gene>
    <name evidence="4" type="ORF">CN684_18650</name>
    <name evidence="3" type="ORF">COO17_30010</name>
</gene>
<keyword evidence="2" id="KW-0812">Transmembrane</keyword>
<organism evidence="3 6">
    <name type="scientific">Bacillus wiedmannii</name>
    <dbReference type="NCBI Taxonomy" id="1890302"/>
    <lineage>
        <taxon>Bacteria</taxon>
        <taxon>Bacillati</taxon>
        <taxon>Bacillota</taxon>
        <taxon>Bacilli</taxon>
        <taxon>Bacillales</taxon>
        <taxon>Bacillaceae</taxon>
        <taxon>Bacillus</taxon>
        <taxon>Bacillus cereus group</taxon>
    </lineage>
</organism>
<evidence type="ECO:0000313" key="5">
    <source>
        <dbReference type="Proteomes" id="UP000220045"/>
    </source>
</evidence>
<feature type="transmembrane region" description="Helical" evidence="2">
    <location>
        <begin position="56"/>
        <end position="76"/>
    </location>
</feature>
<feature type="region of interest" description="Disordered" evidence="1">
    <location>
        <begin position="78"/>
        <end position="100"/>
    </location>
</feature>
<dbReference type="Proteomes" id="UP000220045">
    <property type="component" value="Unassembled WGS sequence"/>
</dbReference>
<dbReference type="Gene3D" id="2.30.30.40">
    <property type="entry name" value="SH3 Domains"/>
    <property type="match status" value="1"/>
</dbReference>
<evidence type="ECO:0000256" key="2">
    <source>
        <dbReference type="SAM" id="Phobius"/>
    </source>
</evidence>
<dbReference type="EMBL" id="NVPQ01000194">
    <property type="protein sequence ID" value="PDY33083.1"/>
    <property type="molecule type" value="Genomic_DNA"/>
</dbReference>
<dbReference type="AlphaFoldDB" id="A0A2A7BIR1"/>
<dbReference type="EMBL" id="NUEL01000030">
    <property type="protein sequence ID" value="PEJ06736.1"/>
    <property type="molecule type" value="Genomic_DNA"/>
</dbReference>
<comment type="caution">
    <text evidence="3">The sequence shown here is derived from an EMBL/GenBank/DDBJ whole genome shotgun (WGS) entry which is preliminary data.</text>
</comment>
<evidence type="ECO:0000313" key="4">
    <source>
        <dbReference type="EMBL" id="PEJ06736.1"/>
    </source>
</evidence>
<evidence type="ECO:0000256" key="1">
    <source>
        <dbReference type="SAM" id="MobiDB-lite"/>
    </source>
</evidence>
<proteinExistence type="predicted"/>
<feature type="compositionally biased region" description="Polar residues" evidence="1">
    <location>
        <begin position="81"/>
        <end position="90"/>
    </location>
</feature>
<keyword evidence="2" id="KW-0472">Membrane</keyword>